<dbReference type="InterPro" id="IPR052714">
    <property type="entry name" value="MFS_Exporter"/>
</dbReference>
<dbReference type="PROSITE" id="PS50850">
    <property type="entry name" value="MFS"/>
    <property type="match status" value="1"/>
</dbReference>
<feature type="transmembrane region" description="Helical" evidence="4">
    <location>
        <begin position="219"/>
        <end position="246"/>
    </location>
</feature>
<evidence type="ECO:0000313" key="6">
    <source>
        <dbReference type="EMBL" id="MBU9356120.1"/>
    </source>
</evidence>
<evidence type="ECO:0000256" key="3">
    <source>
        <dbReference type="ARBA" id="ARBA00023136"/>
    </source>
</evidence>
<reference evidence="6" key="1">
    <citation type="submission" date="2021-06" db="EMBL/GenBank/DDBJ databases">
        <title>A collection of bacterial strains from the Burkholderia cepacia Research Laboratory and Repository.</title>
        <authorList>
            <person name="Lipuma J."/>
            <person name="Spilker T."/>
        </authorList>
    </citation>
    <scope>NUCLEOTIDE SEQUENCE</scope>
    <source>
        <strain evidence="6">AU37435</strain>
    </source>
</reference>
<dbReference type="PANTHER" id="PTHR23531">
    <property type="entry name" value="QUINOLENE RESISTANCE PROTEIN NORA"/>
    <property type="match status" value="1"/>
</dbReference>
<dbReference type="PANTHER" id="PTHR23531:SF1">
    <property type="entry name" value="QUINOLENE RESISTANCE PROTEIN NORA"/>
    <property type="match status" value="1"/>
</dbReference>
<dbReference type="Proteomes" id="UP001196915">
    <property type="component" value="Unassembled WGS sequence"/>
</dbReference>
<keyword evidence="2 4" id="KW-1133">Transmembrane helix</keyword>
<name>A0AAP2HGQ0_9BURK</name>
<feature type="transmembrane region" description="Helical" evidence="4">
    <location>
        <begin position="84"/>
        <end position="106"/>
    </location>
</feature>
<proteinExistence type="predicted"/>
<dbReference type="GO" id="GO:0022857">
    <property type="term" value="F:transmembrane transporter activity"/>
    <property type="evidence" value="ECO:0007669"/>
    <property type="project" value="InterPro"/>
</dbReference>
<dbReference type="InterPro" id="IPR020846">
    <property type="entry name" value="MFS_dom"/>
</dbReference>
<feature type="transmembrane region" description="Helical" evidence="4">
    <location>
        <begin position="152"/>
        <end position="170"/>
    </location>
</feature>
<evidence type="ECO:0000256" key="4">
    <source>
        <dbReference type="SAM" id="Phobius"/>
    </source>
</evidence>
<comment type="caution">
    <text evidence="6">The sequence shown here is derived from an EMBL/GenBank/DDBJ whole genome shotgun (WGS) entry which is preliminary data.</text>
</comment>
<dbReference type="Pfam" id="PF07690">
    <property type="entry name" value="MFS_1"/>
    <property type="match status" value="1"/>
</dbReference>
<evidence type="ECO:0000259" key="5">
    <source>
        <dbReference type="PROSITE" id="PS50850"/>
    </source>
</evidence>
<dbReference type="AlphaFoldDB" id="A0AAP2HGQ0"/>
<accession>A0AAP2HGQ0</accession>
<feature type="transmembrane region" description="Helical" evidence="4">
    <location>
        <begin position="283"/>
        <end position="301"/>
    </location>
</feature>
<keyword evidence="1 4" id="KW-0812">Transmembrane</keyword>
<dbReference type="InterPro" id="IPR011701">
    <property type="entry name" value="MFS"/>
</dbReference>
<organism evidence="6 7">
    <name type="scientific">Burkholderia multivorans</name>
    <dbReference type="NCBI Taxonomy" id="87883"/>
    <lineage>
        <taxon>Bacteria</taxon>
        <taxon>Pseudomonadati</taxon>
        <taxon>Pseudomonadota</taxon>
        <taxon>Betaproteobacteria</taxon>
        <taxon>Burkholderiales</taxon>
        <taxon>Burkholderiaceae</taxon>
        <taxon>Burkholderia</taxon>
        <taxon>Burkholderia cepacia complex</taxon>
    </lineage>
</organism>
<feature type="transmembrane region" description="Helical" evidence="4">
    <location>
        <begin position="339"/>
        <end position="360"/>
    </location>
</feature>
<evidence type="ECO:0000256" key="1">
    <source>
        <dbReference type="ARBA" id="ARBA00022692"/>
    </source>
</evidence>
<dbReference type="NCBIfam" id="NF009048">
    <property type="entry name" value="PRK12382.1"/>
    <property type="match status" value="1"/>
</dbReference>
<feature type="transmembrane region" description="Helical" evidence="4">
    <location>
        <begin position="307"/>
        <end position="327"/>
    </location>
</feature>
<feature type="transmembrane region" description="Helical" evidence="4">
    <location>
        <begin position="366"/>
        <end position="388"/>
    </location>
</feature>
<dbReference type="EMBL" id="JAHPMX010000003">
    <property type="protein sequence ID" value="MBU9356120.1"/>
    <property type="molecule type" value="Genomic_DNA"/>
</dbReference>
<sequence length="403" mass="41407">MKIPVTPPQYHSAAADRSLLPLMSCVFTVFLVTGAALPALPMHLHRGLGFGTFTVGLVSAAQFASSLASRLWCGAIADRRGPKFAVSTGLVLTATAGLLYLLSLTFSSNSSLSVAVLLMGRALLGAAESFIMTGAQSWCLALAGPGNVGKSIAWIGTSMFVALAAGAPLGSFLFGAFGFASIGLATSAGSVVTMLLIRPVTDVRTRSETAKAVGRVLKAVWLPGLGMAFPGLGYGIMTAFSVLLFVQRGWQPAWLSFTAFASALMVARFLFGALPDRLGGARTAAIFVTLYSAGMALIWAAPAAWLAFAGTALAGFGYALVYPGFGMEAVARAPTDAKGLAMGVYTAFIDLALGVFAPLLGLVAPVTGLGAIFLISAILALFALPIAMRLRSSAAGTRDVHLA</sequence>
<feature type="transmembrane region" description="Helical" evidence="4">
    <location>
        <begin position="176"/>
        <end position="198"/>
    </location>
</feature>
<feature type="domain" description="Major facilitator superfamily (MFS) profile" evidence="5">
    <location>
        <begin position="212"/>
        <end position="403"/>
    </location>
</feature>
<evidence type="ECO:0000313" key="7">
    <source>
        <dbReference type="Proteomes" id="UP001196915"/>
    </source>
</evidence>
<protein>
    <submittedName>
        <fullName evidence="6">Arabinose transporter</fullName>
    </submittedName>
</protein>
<evidence type="ECO:0000256" key="2">
    <source>
        <dbReference type="ARBA" id="ARBA00022989"/>
    </source>
</evidence>
<keyword evidence="3 4" id="KW-0472">Membrane</keyword>
<gene>
    <name evidence="6" type="ORF">KTE52_07210</name>
</gene>
<feature type="transmembrane region" description="Helical" evidence="4">
    <location>
        <begin position="52"/>
        <end position="72"/>
    </location>
</feature>
<feature type="transmembrane region" description="Helical" evidence="4">
    <location>
        <begin position="252"/>
        <end position="271"/>
    </location>
</feature>
<feature type="transmembrane region" description="Helical" evidence="4">
    <location>
        <begin position="20"/>
        <end position="40"/>
    </location>
</feature>